<dbReference type="InterPro" id="IPR036388">
    <property type="entry name" value="WH-like_DNA-bd_sf"/>
</dbReference>
<dbReference type="Gene3D" id="1.10.10.10">
    <property type="entry name" value="Winged helix-like DNA-binding domain superfamily/Winged helix DNA-binding domain"/>
    <property type="match status" value="1"/>
</dbReference>
<evidence type="ECO:0000313" key="5">
    <source>
        <dbReference type="EMBL" id="MDQ1105602.1"/>
    </source>
</evidence>
<dbReference type="InterPro" id="IPR016032">
    <property type="entry name" value="Sig_transdc_resp-reg_C-effctor"/>
</dbReference>
<protein>
    <submittedName>
        <fullName evidence="5">DNA-binding CsgD family transcriptional regulator</fullName>
    </submittedName>
</protein>
<evidence type="ECO:0000256" key="2">
    <source>
        <dbReference type="ARBA" id="ARBA00023125"/>
    </source>
</evidence>
<keyword evidence="2 5" id="KW-0238">DNA-binding</keyword>
<dbReference type="PANTHER" id="PTHR44688">
    <property type="entry name" value="DNA-BINDING TRANSCRIPTIONAL ACTIVATOR DEVR_DOSR"/>
    <property type="match status" value="1"/>
</dbReference>
<evidence type="ECO:0000313" key="6">
    <source>
        <dbReference type="Proteomes" id="UP001239215"/>
    </source>
</evidence>
<dbReference type="RefSeq" id="WP_307201991.1">
    <property type="nucleotide sequence ID" value="NZ_JAUTAN010000001.1"/>
</dbReference>
<dbReference type="SMART" id="SM00421">
    <property type="entry name" value="HTH_LUXR"/>
    <property type="match status" value="1"/>
</dbReference>
<name>A0AAJ1U7I9_9ACTN</name>
<dbReference type="PANTHER" id="PTHR44688:SF16">
    <property type="entry name" value="DNA-BINDING TRANSCRIPTIONAL ACTIVATOR DEVR_DOSR"/>
    <property type="match status" value="1"/>
</dbReference>
<dbReference type="PRINTS" id="PR00038">
    <property type="entry name" value="HTHLUXR"/>
</dbReference>
<dbReference type="SUPFAM" id="SSF46894">
    <property type="entry name" value="C-terminal effector domain of the bipartite response regulators"/>
    <property type="match status" value="1"/>
</dbReference>
<dbReference type="EMBL" id="JAUTAN010000001">
    <property type="protein sequence ID" value="MDQ1105602.1"/>
    <property type="molecule type" value="Genomic_DNA"/>
</dbReference>
<organism evidence="5 6">
    <name type="scientific">Nocardioides zeae</name>
    <dbReference type="NCBI Taxonomy" id="1457234"/>
    <lineage>
        <taxon>Bacteria</taxon>
        <taxon>Bacillati</taxon>
        <taxon>Actinomycetota</taxon>
        <taxon>Actinomycetes</taxon>
        <taxon>Propionibacteriales</taxon>
        <taxon>Nocardioidaceae</taxon>
        <taxon>Nocardioides</taxon>
    </lineage>
</organism>
<evidence type="ECO:0000256" key="3">
    <source>
        <dbReference type="ARBA" id="ARBA00023163"/>
    </source>
</evidence>
<proteinExistence type="predicted"/>
<dbReference type="PROSITE" id="PS50043">
    <property type="entry name" value="HTH_LUXR_2"/>
    <property type="match status" value="1"/>
</dbReference>
<dbReference type="AlphaFoldDB" id="A0AAJ1U7I9"/>
<dbReference type="GO" id="GO:0006355">
    <property type="term" value="P:regulation of DNA-templated transcription"/>
    <property type="evidence" value="ECO:0007669"/>
    <property type="project" value="InterPro"/>
</dbReference>
<gene>
    <name evidence="5" type="ORF">QE405_002886</name>
</gene>
<evidence type="ECO:0000256" key="1">
    <source>
        <dbReference type="ARBA" id="ARBA00023015"/>
    </source>
</evidence>
<feature type="domain" description="HTH luxR-type" evidence="4">
    <location>
        <begin position="79"/>
        <end position="144"/>
    </location>
</feature>
<dbReference type="InterPro" id="IPR000792">
    <property type="entry name" value="Tscrpt_reg_LuxR_C"/>
</dbReference>
<dbReference type="Pfam" id="PF00196">
    <property type="entry name" value="GerE"/>
    <property type="match status" value="1"/>
</dbReference>
<comment type="caution">
    <text evidence="5">The sequence shown here is derived from an EMBL/GenBank/DDBJ whole genome shotgun (WGS) entry which is preliminary data.</text>
</comment>
<accession>A0AAJ1U7I9</accession>
<dbReference type="CDD" id="cd06170">
    <property type="entry name" value="LuxR_C_like"/>
    <property type="match status" value="1"/>
</dbReference>
<dbReference type="GO" id="GO:0003677">
    <property type="term" value="F:DNA binding"/>
    <property type="evidence" value="ECO:0007669"/>
    <property type="project" value="UniProtKB-KW"/>
</dbReference>
<reference evidence="5" key="1">
    <citation type="submission" date="2023-07" db="EMBL/GenBank/DDBJ databases">
        <title>Functional and genomic diversity of the sorghum phyllosphere microbiome.</title>
        <authorList>
            <person name="Shade A."/>
        </authorList>
    </citation>
    <scope>NUCLEOTIDE SEQUENCE</scope>
    <source>
        <strain evidence="5">SORGH_AS_1067</strain>
    </source>
</reference>
<keyword evidence="3" id="KW-0804">Transcription</keyword>
<keyword evidence="1" id="KW-0805">Transcription regulation</keyword>
<sequence>MRITVEVHLDELAGDLAGGLAGALGADRNVRVRVVGDDGAELGDAGDALDLDQDGEGAVGAPAPVVVLPAPPVPIAGRCIAPTERLTAREVEVVGLVAHGLTNDEIGAAMYLAGSTVKFHLRQIAMKLRTRNRVEIAAWAWQSGVAARAADRLVPSAAVQAI</sequence>
<evidence type="ECO:0000259" key="4">
    <source>
        <dbReference type="PROSITE" id="PS50043"/>
    </source>
</evidence>
<dbReference type="Proteomes" id="UP001239215">
    <property type="component" value="Unassembled WGS sequence"/>
</dbReference>